<protein>
    <submittedName>
        <fullName evidence="3">Helicase-associated domain-containing protein</fullName>
    </submittedName>
</protein>
<comment type="caution">
    <text evidence="3">The sequence shown here is derived from an EMBL/GenBank/DDBJ whole genome shotgun (WGS) entry which is preliminary data.</text>
</comment>
<evidence type="ECO:0000313" key="3">
    <source>
        <dbReference type="EMBL" id="MBK0420483.1"/>
    </source>
</evidence>
<evidence type="ECO:0000256" key="1">
    <source>
        <dbReference type="SAM" id="MobiDB-lite"/>
    </source>
</evidence>
<organism evidence="3 4">
    <name type="scientific">Leucobacter edaphi</name>
    <dbReference type="NCBI Taxonomy" id="2796472"/>
    <lineage>
        <taxon>Bacteria</taxon>
        <taxon>Bacillati</taxon>
        <taxon>Actinomycetota</taxon>
        <taxon>Actinomycetes</taxon>
        <taxon>Micrococcales</taxon>
        <taxon>Microbacteriaceae</taxon>
        <taxon>Leucobacter</taxon>
    </lineage>
</organism>
<dbReference type="Pfam" id="PF13625">
    <property type="entry name" value="Helicase_C_3"/>
    <property type="match status" value="1"/>
</dbReference>
<dbReference type="GO" id="GO:0004386">
    <property type="term" value="F:helicase activity"/>
    <property type="evidence" value="ECO:0007669"/>
    <property type="project" value="UniProtKB-KW"/>
</dbReference>
<dbReference type="InterPro" id="IPR032830">
    <property type="entry name" value="XPB/Ssl2_N"/>
</dbReference>
<dbReference type="RefSeq" id="WP_200130709.1">
    <property type="nucleotide sequence ID" value="NZ_JAEHOI010000001.1"/>
</dbReference>
<name>A0A934UWP5_9MICO</name>
<keyword evidence="4" id="KW-1185">Reference proteome</keyword>
<accession>A0A934UWP5</accession>
<proteinExistence type="predicted"/>
<dbReference type="AlphaFoldDB" id="A0A934UWP5"/>
<dbReference type="Proteomes" id="UP000618733">
    <property type="component" value="Unassembled WGS sequence"/>
</dbReference>
<keyword evidence="3" id="KW-0067">ATP-binding</keyword>
<sequence>MSGTLALASALARMDRDELSRLVHARRPHAPAAVLDPIGLASELLRPDSISRAVSLLSIVQLGALDELDAGREPDRDTIAGLLSLGLVGEDAGAAAPLPEVSAAIAQAFEAIAQRSPLDEDGDPALEAAEASAGDDLPAATNSLSEPEIGAAAWIDTALTAVGRCAECLRQLRDRPLRLNRTGVVSYSAAKWVSERIGIPVDSVQRAFAALGLAGLTTPAASEPLLLTTAESADWLEADIAERWIALAQGALGTLSGPLRAVLETHDGDLGGALSELPTAYPLLPEADLTAAANSVELAEALGLTLRGRLSEPGRLLLEGHRDEAARAAEAAIPARAQGIYLQPDLSVIVPGPLAPADEEALSALSRPEHIGIASTRRVTEAAVTEALEAGRTGEEVLQLFASLSLTGVPQPLTYLVTSLAERVGSIVVSEHDGDDGRSRISVSRPELAETLLVDRALQHLQLRRGDRDASVLFSRLRPDHVIAALSDARYLASAPGIRLDIPGSRGGDPGADAQDPSPAAVRRAEDESALAELVERVFEAARSEPGTGDFTRRIELAIRERRAVRVTAEAAGQSRSFTLLPVSLSGGRLRASDQTAGVERTLPVNLITAVEPV</sequence>
<evidence type="ECO:0000313" key="4">
    <source>
        <dbReference type="Proteomes" id="UP000618733"/>
    </source>
</evidence>
<dbReference type="EMBL" id="JAEHOI010000001">
    <property type="protein sequence ID" value="MBK0420483.1"/>
    <property type="molecule type" value="Genomic_DNA"/>
</dbReference>
<keyword evidence="3" id="KW-0347">Helicase</keyword>
<gene>
    <name evidence="3" type="ORF">JD292_00075</name>
</gene>
<keyword evidence="3" id="KW-0547">Nucleotide-binding</keyword>
<feature type="domain" description="Helicase XPB/Ssl2 N-terminal" evidence="2">
    <location>
        <begin position="341"/>
        <end position="465"/>
    </location>
</feature>
<evidence type="ECO:0000259" key="2">
    <source>
        <dbReference type="Pfam" id="PF13625"/>
    </source>
</evidence>
<reference evidence="3" key="1">
    <citation type="submission" date="2020-12" db="EMBL/GenBank/DDBJ databases">
        <title>Leucobacter sp. CAS2, isolated from Chromium sludge.</title>
        <authorList>
            <person name="Xu Z."/>
        </authorList>
    </citation>
    <scope>NUCLEOTIDE SEQUENCE</scope>
    <source>
        <strain evidence="3">CSA2</strain>
    </source>
</reference>
<feature type="region of interest" description="Disordered" evidence="1">
    <location>
        <begin position="502"/>
        <end position="521"/>
    </location>
</feature>
<keyword evidence="3" id="KW-0378">Hydrolase</keyword>